<dbReference type="SUPFAM" id="SSF53474">
    <property type="entry name" value="alpha/beta-Hydrolases"/>
    <property type="match status" value="1"/>
</dbReference>
<organism evidence="4 5">
    <name type="scientific">Podospora pseudopauciseta</name>
    <dbReference type="NCBI Taxonomy" id="2093780"/>
    <lineage>
        <taxon>Eukaryota</taxon>
        <taxon>Fungi</taxon>
        <taxon>Dikarya</taxon>
        <taxon>Ascomycota</taxon>
        <taxon>Pezizomycotina</taxon>
        <taxon>Sordariomycetes</taxon>
        <taxon>Sordariomycetidae</taxon>
        <taxon>Sordariales</taxon>
        <taxon>Podosporaceae</taxon>
        <taxon>Podospora</taxon>
    </lineage>
</organism>
<dbReference type="PANTHER" id="PTHR43329">
    <property type="entry name" value="EPOXIDE HYDROLASE"/>
    <property type="match status" value="1"/>
</dbReference>
<dbReference type="InterPro" id="IPR000073">
    <property type="entry name" value="AB_hydrolase_1"/>
</dbReference>
<keyword evidence="5" id="KW-1185">Reference proteome</keyword>
<proteinExistence type="inferred from homology"/>
<evidence type="ECO:0000259" key="3">
    <source>
        <dbReference type="Pfam" id="PF00561"/>
    </source>
</evidence>
<evidence type="ECO:0000313" key="5">
    <source>
        <dbReference type="Proteomes" id="UP001326199"/>
    </source>
</evidence>
<protein>
    <recommendedName>
        <fullName evidence="3">AB hydrolase-1 domain-containing protein</fullName>
    </recommendedName>
</protein>
<keyword evidence="1" id="KW-0378">Hydrolase</keyword>
<dbReference type="Gene3D" id="3.40.50.1820">
    <property type="entry name" value="alpha/beta hydrolase"/>
    <property type="match status" value="1"/>
</dbReference>
<name>A0ABR0H0S5_9PEZI</name>
<evidence type="ECO:0000313" key="4">
    <source>
        <dbReference type="EMBL" id="KAK4661492.1"/>
    </source>
</evidence>
<dbReference type="InterPro" id="IPR000639">
    <property type="entry name" value="Epox_hydrolase-like"/>
</dbReference>
<comment type="similarity">
    <text evidence="2">Belongs to the AB hydrolase superfamily. Epoxide hydrolase family.</text>
</comment>
<dbReference type="Proteomes" id="UP001326199">
    <property type="component" value="Unassembled WGS sequence"/>
</dbReference>
<dbReference type="InterPro" id="IPR029058">
    <property type="entry name" value="AB_hydrolase_fold"/>
</dbReference>
<feature type="domain" description="AB hydrolase-1" evidence="3">
    <location>
        <begin position="128"/>
        <end position="412"/>
    </location>
</feature>
<reference evidence="4 5" key="1">
    <citation type="journal article" date="2023" name="bioRxiv">
        <title>High-quality genome assemblies of four members of thePodospora anserinaspecies complex.</title>
        <authorList>
            <person name="Ament-Velasquez S.L."/>
            <person name="Vogan A.A."/>
            <person name="Wallerman O."/>
            <person name="Hartmann F."/>
            <person name="Gautier V."/>
            <person name="Silar P."/>
            <person name="Giraud T."/>
            <person name="Johannesson H."/>
        </authorList>
    </citation>
    <scope>NUCLEOTIDE SEQUENCE [LARGE SCALE GENOMIC DNA]</scope>
    <source>
        <strain evidence="4 5">CBS 411.78</strain>
    </source>
</reference>
<accession>A0ABR0H0S5</accession>
<dbReference type="GeneID" id="87935537"/>
<evidence type="ECO:0000256" key="2">
    <source>
        <dbReference type="ARBA" id="ARBA00038334"/>
    </source>
</evidence>
<sequence>MAACIANASAVVPGYGFWFPESIKSVGPFGWHEGGSSWLCCMGKQRLRLGIGIHDAAVEREMRGFMQPIAGMIVAVGLIKPPKTAKKKMVDKLVPNDPRVKHHTTTLPSGHTYHYLEALPSSGTPAATVVLIHGFPDLSFGWRHQIPFLTSLSLRVIVPDMLGYGLSSAPSPIPPYSYKSLSTDLASLIQLVSPSHPIILGGHDWGGAIVWRLALRHPALILGVFSICTPYNAPNSQGYIPKKVLIDQFLPNFAYQLQFEDPTLENKIQAAGRDGIRKFLNILYGSKDSKTGKGHFVANVGIDLSLFDEGVKVEKSELLSEEELEFYVDQYERNGVHAPMNYYRTWDVNYEEEKADLVKEGKSKVEVPGMILTATRDTALPPKMADNMEQFFPRGLIKREVEANHWATWENPEEVNKAIGEFVGELLKGRAMGFKASI</sequence>
<gene>
    <name evidence="4" type="ORF">QC763_701770</name>
</gene>
<comment type="caution">
    <text evidence="4">The sequence shown here is derived from an EMBL/GenBank/DDBJ whole genome shotgun (WGS) entry which is preliminary data.</text>
</comment>
<dbReference type="Pfam" id="PF00561">
    <property type="entry name" value="Abhydrolase_1"/>
    <property type="match status" value="1"/>
</dbReference>
<dbReference type="EMBL" id="JAFFHB010000009">
    <property type="protein sequence ID" value="KAK4661492.1"/>
    <property type="molecule type" value="Genomic_DNA"/>
</dbReference>
<dbReference type="RefSeq" id="XP_062761458.1">
    <property type="nucleotide sequence ID" value="XM_062915194.1"/>
</dbReference>
<evidence type="ECO:0000256" key="1">
    <source>
        <dbReference type="ARBA" id="ARBA00022801"/>
    </source>
</evidence>
<dbReference type="PRINTS" id="PR00412">
    <property type="entry name" value="EPOXHYDRLASE"/>
</dbReference>